<dbReference type="Pfam" id="PF00589">
    <property type="entry name" value="Phage_integrase"/>
    <property type="match status" value="1"/>
</dbReference>
<dbReference type="InterPro" id="IPR002104">
    <property type="entry name" value="Integrase_catalytic"/>
</dbReference>
<dbReference type="SUPFAM" id="SSF56349">
    <property type="entry name" value="DNA breaking-rejoining enzymes"/>
    <property type="match status" value="1"/>
</dbReference>
<sequence>MKMANYRKYKKKNGQIAWQFQAYLGVDPVTEKRVKTTRRGFTTKKEAQRELRKLLHNIDENGLKSKKKIVTFQQLYTDWLAQYRLSVKPSTVALTIRWASNQILPKFGKLRLDKITVNYCQKVVREWYQQYRQYAFLKKEVQKILRYAVSQELIPSNPMQKIIMPRPKEPQHRINYYSREELEDFLNWTKQYPTRSPGKLYTFFRLLGFTGMRKSEALALQWRDIDFKNKTISIGKTIAQDEFYKVVVQPPKTENSVRTIDLDGKTMNTLKQWLMSQRKVNTILGNISDGSEQYLFTNLKNELYYPQVVNEWLNQIYDMIDAEYAKRAKAANTRLAKVTKLIDDKSLDTIAKRKLQTEATDLQKQLKKYQQKYHRLTPHGFRHTQASLLFEAARSQNIAGESILKDVMYRLGHKDIKTTMNIYTHVTQDSTAATGQMFATYMNF</sequence>
<dbReference type="GO" id="GO:0015074">
    <property type="term" value="P:DNA integration"/>
    <property type="evidence" value="ECO:0007669"/>
    <property type="project" value="UniProtKB-KW"/>
</dbReference>
<evidence type="ECO:0000256" key="2">
    <source>
        <dbReference type="ARBA" id="ARBA00022908"/>
    </source>
</evidence>
<dbReference type="PROSITE" id="PS51898">
    <property type="entry name" value="TYR_RECOMBINASE"/>
    <property type="match status" value="1"/>
</dbReference>
<dbReference type="EMBL" id="AYYI01000030">
    <property type="protein sequence ID" value="KRM98573.1"/>
    <property type="molecule type" value="Genomic_DNA"/>
</dbReference>
<comment type="caution">
    <text evidence="6">The sequence shown here is derived from an EMBL/GenBank/DDBJ whole genome shotgun (WGS) entry which is preliminary data.</text>
</comment>
<dbReference type="Gene3D" id="1.10.443.10">
    <property type="entry name" value="Intergrase catalytic core"/>
    <property type="match status" value="1"/>
</dbReference>
<evidence type="ECO:0000313" key="6">
    <source>
        <dbReference type="EMBL" id="KRM98573.1"/>
    </source>
</evidence>
<organism evidence="6 7">
    <name type="scientific">Loigolactobacillus rennini DSM 20253</name>
    <dbReference type="NCBI Taxonomy" id="1423796"/>
    <lineage>
        <taxon>Bacteria</taxon>
        <taxon>Bacillati</taxon>
        <taxon>Bacillota</taxon>
        <taxon>Bacilli</taxon>
        <taxon>Lactobacillales</taxon>
        <taxon>Lactobacillaceae</taxon>
        <taxon>Loigolactobacillus</taxon>
    </lineage>
</organism>
<protein>
    <submittedName>
        <fullName evidence="6">Phage integrase</fullName>
    </submittedName>
</protein>
<keyword evidence="3" id="KW-0238">DNA-binding</keyword>
<dbReference type="OrthoDB" id="9803188at2"/>
<keyword evidence="2" id="KW-0229">DNA integration</keyword>
<dbReference type="STRING" id="1423796.FC24_GL001167"/>
<dbReference type="PANTHER" id="PTHR30629:SF2">
    <property type="entry name" value="PROPHAGE INTEGRASE INTS-RELATED"/>
    <property type="match status" value="1"/>
</dbReference>
<evidence type="ECO:0000259" key="5">
    <source>
        <dbReference type="PROSITE" id="PS51898"/>
    </source>
</evidence>
<dbReference type="InterPro" id="IPR010998">
    <property type="entry name" value="Integrase_recombinase_N"/>
</dbReference>
<evidence type="ECO:0000256" key="3">
    <source>
        <dbReference type="ARBA" id="ARBA00023125"/>
    </source>
</evidence>
<evidence type="ECO:0000256" key="4">
    <source>
        <dbReference type="ARBA" id="ARBA00023172"/>
    </source>
</evidence>
<dbReference type="InterPro" id="IPR050808">
    <property type="entry name" value="Phage_Integrase"/>
</dbReference>
<dbReference type="Gene3D" id="1.10.150.130">
    <property type="match status" value="1"/>
</dbReference>
<dbReference type="GO" id="GO:0006310">
    <property type="term" value="P:DNA recombination"/>
    <property type="evidence" value="ECO:0007669"/>
    <property type="project" value="UniProtKB-KW"/>
</dbReference>
<dbReference type="InterPro" id="IPR004107">
    <property type="entry name" value="Integrase_SAM-like_N"/>
</dbReference>
<comment type="similarity">
    <text evidence="1">Belongs to the 'phage' integrase family.</text>
</comment>
<dbReference type="Proteomes" id="UP000051638">
    <property type="component" value="Unassembled WGS sequence"/>
</dbReference>
<feature type="domain" description="Tyr recombinase" evidence="5">
    <location>
        <begin position="172"/>
        <end position="436"/>
    </location>
</feature>
<dbReference type="InterPro" id="IPR011010">
    <property type="entry name" value="DNA_brk_join_enz"/>
</dbReference>
<dbReference type="GO" id="GO:0003677">
    <property type="term" value="F:DNA binding"/>
    <property type="evidence" value="ECO:0007669"/>
    <property type="project" value="UniProtKB-KW"/>
</dbReference>
<accession>A0A0R2D3M8</accession>
<keyword evidence="7" id="KW-1185">Reference proteome</keyword>
<keyword evidence="4" id="KW-0233">DNA recombination</keyword>
<name>A0A0R2D3M8_9LACO</name>
<reference evidence="6 7" key="1">
    <citation type="journal article" date="2015" name="Genome Announc.">
        <title>Expanding the biotechnology potential of lactobacilli through comparative genomics of 213 strains and associated genera.</title>
        <authorList>
            <person name="Sun Z."/>
            <person name="Harris H.M."/>
            <person name="McCann A."/>
            <person name="Guo C."/>
            <person name="Argimon S."/>
            <person name="Zhang W."/>
            <person name="Yang X."/>
            <person name="Jeffery I.B."/>
            <person name="Cooney J.C."/>
            <person name="Kagawa T.F."/>
            <person name="Liu W."/>
            <person name="Song Y."/>
            <person name="Salvetti E."/>
            <person name="Wrobel A."/>
            <person name="Rasinkangas P."/>
            <person name="Parkhill J."/>
            <person name="Rea M.C."/>
            <person name="O'Sullivan O."/>
            <person name="Ritari J."/>
            <person name="Douillard F.P."/>
            <person name="Paul Ross R."/>
            <person name="Yang R."/>
            <person name="Briner A.E."/>
            <person name="Felis G.E."/>
            <person name="de Vos W.M."/>
            <person name="Barrangou R."/>
            <person name="Klaenhammer T.R."/>
            <person name="Caufield P.W."/>
            <person name="Cui Y."/>
            <person name="Zhang H."/>
            <person name="O'Toole P.W."/>
        </authorList>
    </citation>
    <scope>NUCLEOTIDE SEQUENCE [LARGE SCALE GENOMIC DNA]</scope>
    <source>
        <strain evidence="6 7">DSM 20253</strain>
    </source>
</reference>
<dbReference type="PANTHER" id="PTHR30629">
    <property type="entry name" value="PROPHAGE INTEGRASE"/>
    <property type="match status" value="1"/>
</dbReference>
<dbReference type="CDD" id="cd01189">
    <property type="entry name" value="INT_ICEBs1_C_like"/>
    <property type="match status" value="1"/>
</dbReference>
<dbReference type="Pfam" id="PF14659">
    <property type="entry name" value="Phage_int_SAM_3"/>
    <property type="match status" value="1"/>
</dbReference>
<dbReference type="PATRIC" id="fig|1423796.3.peg.1192"/>
<gene>
    <name evidence="6" type="ORF">FC24_GL001167</name>
</gene>
<proteinExistence type="inferred from homology"/>
<dbReference type="Pfam" id="PF14657">
    <property type="entry name" value="Arm-DNA-bind_4"/>
    <property type="match status" value="1"/>
</dbReference>
<dbReference type="AlphaFoldDB" id="A0A0R2D3M8"/>
<dbReference type="InterPro" id="IPR013762">
    <property type="entry name" value="Integrase-like_cat_sf"/>
</dbReference>
<dbReference type="InterPro" id="IPR028259">
    <property type="entry name" value="AP2-like_int_N"/>
</dbReference>
<evidence type="ECO:0000313" key="7">
    <source>
        <dbReference type="Proteomes" id="UP000051638"/>
    </source>
</evidence>
<evidence type="ECO:0000256" key="1">
    <source>
        <dbReference type="ARBA" id="ARBA00008857"/>
    </source>
</evidence>